<evidence type="ECO:0000256" key="1">
    <source>
        <dbReference type="SAM" id="SignalP"/>
    </source>
</evidence>
<feature type="signal peptide" evidence="1">
    <location>
        <begin position="1"/>
        <end position="27"/>
    </location>
</feature>
<dbReference type="Gene3D" id="3.50.30.30">
    <property type="match status" value="1"/>
</dbReference>
<organism evidence="3 4">
    <name type="scientific">Saccoglossus kowalevskii</name>
    <name type="common">Acorn worm</name>
    <dbReference type="NCBI Taxonomy" id="10224"/>
    <lineage>
        <taxon>Eukaryota</taxon>
        <taxon>Metazoa</taxon>
        <taxon>Hemichordata</taxon>
        <taxon>Enteropneusta</taxon>
        <taxon>Harrimaniidae</taxon>
        <taxon>Saccoglossus</taxon>
    </lineage>
</organism>
<feature type="domain" description="PA" evidence="2">
    <location>
        <begin position="114"/>
        <end position="157"/>
    </location>
</feature>
<dbReference type="GeneID" id="100371094"/>
<keyword evidence="3" id="KW-1185">Reference proteome</keyword>
<dbReference type="Proteomes" id="UP000694865">
    <property type="component" value="Unplaced"/>
</dbReference>
<accession>A0ABM0GKN2</accession>
<name>A0ABM0GKN2_SACKO</name>
<keyword evidence="1" id="KW-0732">Signal</keyword>
<sequence length="235" mass="26049">MFEMHQSFAKSLLSILLYTALTTSVFAPPYGYDSVNLLPNSTIKTAIIHTDSKYDVWPVITAWINVSYVGTDGLQNTTAMREVGRFGTGLIGSFQGWLHRSVPIDGCTQILNNVQDHPWIAFVKRGGCTFSNKAKWSIQAGANGMIVYSYNEKPVVTMDIEESSFSTAMLPLDYATPINVALDDDIDVWMSVTVGRNLTVNNAVNTAHNSRKSITVLLICLCLTLRACKEMEWHS</sequence>
<dbReference type="InterPro" id="IPR046450">
    <property type="entry name" value="PA_dom_sf"/>
</dbReference>
<protein>
    <submittedName>
        <fullName evidence="4">Protein goliath-like</fullName>
    </submittedName>
</protein>
<proteinExistence type="predicted"/>
<feature type="chain" id="PRO_5045863771" evidence="1">
    <location>
        <begin position="28"/>
        <end position="235"/>
    </location>
</feature>
<dbReference type="RefSeq" id="XP_002731994.1">
    <property type="nucleotide sequence ID" value="XM_002731948.2"/>
</dbReference>
<reference evidence="4" key="1">
    <citation type="submission" date="2025-08" db="UniProtKB">
        <authorList>
            <consortium name="RefSeq"/>
        </authorList>
    </citation>
    <scope>IDENTIFICATION</scope>
    <source>
        <tissue evidence="4">Testes</tissue>
    </source>
</reference>
<dbReference type="SUPFAM" id="SSF52025">
    <property type="entry name" value="PA domain"/>
    <property type="match status" value="1"/>
</dbReference>
<evidence type="ECO:0000313" key="4">
    <source>
        <dbReference type="RefSeq" id="XP_002731994.1"/>
    </source>
</evidence>
<dbReference type="Pfam" id="PF02225">
    <property type="entry name" value="PA"/>
    <property type="match status" value="1"/>
</dbReference>
<evidence type="ECO:0000259" key="2">
    <source>
        <dbReference type="Pfam" id="PF02225"/>
    </source>
</evidence>
<gene>
    <name evidence="4" type="primary">LOC100371094</name>
</gene>
<evidence type="ECO:0000313" key="3">
    <source>
        <dbReference type="Proteomes" id="UP000694865"/>
    </source>
</evidence>
<dbReference type="InterPro" id="IPR003137">
    <property type="entry name" value="PA_domain"/>
</dbReference>